<evidence type="ECO:0000313" key="17">
    <source>
        <dbReference type="Proteomes" id="UP000236454"/>
    </source>
</evidence>
<keyword evidence="7" id="KW-0276">Fatty acid metabolism</keyword>
<evidence type="ECO:0000256" key="14">
    <source>
        <dbReference type="SAM" id="Phobius"/>
    </source>
</evidence>
<keyword evidence="12 14" id="KW-0472">Membrane</keyword>
<dbReference type="Pfam" id="PF04116">
    <property type="entry name" value="FA_hydroxylase"/>
    <property type="match status" value="1"/>
</dbReference>
<proteinExistence type="predicted"/>
<evidence type="ECO:0000256" key="4">
    <source>
        <dbReference type="ARBA" id="ARBA00022692"/>
    </source>
</evidence>
<evidence type="ECO:0000259" key="15">
    <source>
        <dbReference type="Pfam" id="PF04116"/>
    </source>
</evidence>
<keyword evidence="10" id="KW-0560">Oxidoreductase</keyword>
<dbReference type="Proteomes" id="UP000236454">
    <property type="component" value="Unassembled WGS sequence"/>
</dbReference>
<comment type="cofactor">
    <cofactor evidence="1">
        <name>Zn(2+)</name>
        <dbReference type="ChEBI" id="CHEBI:29105"/>
    </cofactor>
</comment>
<organism evidence="16 17">
    <name type="scientific">Lishizhenia tianjinensis</name>
    <dbReference type="NCBI Taxonomy" id="477690"/>
    <lineage>
        <taxon>Bacteria</taxon>
        <taxon>Pseudomonadati</taxon>
        <taxon>Bacteroidota</taxon>
        <taxon>Flavobacteriia</taxon>
        <taxon>Flavobacteriales</taxon>
        <taxon>Crocinitomicaceae</taxon>
        <taxon>Lishizhenia</taxon>
    </lineage>
</organism>
<name>A0A1I7AKT6_9FLAO</name>
<evidence type="ECO:0000256" key="8">
    <source>
        <dbReference type="ARBA" id="ARBA00022833"/>
    </source>
</evidence>
<evidence type="ECO:0000256" key="12">
    <source>
        <dbReference type="ARBA" id="ARBA00023136"/>
    </source>
</evidence>
<dbReference type="PANTHER" id="PTHR12863">
    <property type="entry name" value="FATTY ACID HYDROXYLASE"/>
    <property type="match status" value="1"/>
</dbReference>
<dbReference type="GO" id="GO:0016020">
    <property type="term" value="C:membrane"/>
    <property type="evidence" value="ECO:0007669"/>
    <property type="project" value="InterPro"/>
</dbReference>
<keyword evidence="5" id="KW-0479">Metal-binding</keyword>
<evidence type="ECO:0000256" key="1">
    <source>
        <dbReference type="ARBA" id="ARBA00001947"/>
    </source>
</evidence>
<keyword evidence="6" id="KW-0256">Endoplasmic reticulum</keyword>
<gene>
    <name evidence="16" type="ORF">SAMN05216474_2184</name>
</gene>
<feature type="transmembrane region" description="Helical" evidence="14">
    <location>
        <begin position="138"/>
        <end position="157"/>
    </location>
</feature>
<evidence type="ECO:0000256" key="7">
    <source>
        <dbReference type="ARBA" id="ARBA00022832"/>
    </source>
</evidence>
<comment type="subcellular location">
    <subcellularLocation>
        <location evidence="2">Endoplasmic reticulum membrane</location>
        <topology evidence="2">Multi-pass membrane protein</topology>
    </subcellularLocation>
</comment>
<feature type="transmembrane region" description="Helical" evidence="14">
    <location>
        <begin position="54"/>
        <end position="74"/>
    </location>
</feature>
<dbReference type="PANTHER" id="PTHR12863:SF1">
    <property type="entry name" value="FATTY ACID 2-HYDROXYLASE"/>
    <property type="match status" value="1"/>
</dbReference>
<evidence type="ECO:0000256" key="10">
    <source>
        <dbReference type="ARBA" id="ARBA00023002"/>
    </source>
</evidence>
<evidence type="ECO:0000256" key="9">
    <source>
        <dbReference type="ARBA" id="ARBA00022989"/>
    </source>
</evidence>
<evidence type="ECO:0000256" key="11">
    <source>
        <dbReference type="ARBA" id="ARBA00023098"/>
    </source>
</evidence>
<keyword evidence="11" id="KW-0443">Lipid metabolism</keyword>
<keyword evidence="17" id="KW-1185">Reference proteome</keyword>
<keyword evidence="8" id="KW-0862">Zinc</keyword>
<dbReference type="GO" id="GO:0006633">
    <property type="term" value="P:fatty acid biosynthetic process"/>
    <property type="evidence" value="ECO:0007669"/>
    <property type="project" value="UniProtKB-KW"/>
</dbReference>
<evidence type="ECO:0000313" key="16">
    <source>
        <dbReference type="EMBL" id="SFT75510.1"/>
    </source>
</evidence>
<keyword evidence="3" id="KW-0444">Lipid biosynthesis</keyword>
<protein>
    <submittedName>
        <fullName evidence="16">Fatty acid hydroxylase superfamily protein</fullName>
    </submittedName>
</protein>
<keyword evidence="13" id="KW-0275">Fatty acid biosynthesis</keyword>
<reference evidence="16 17" key="1">
    <citation type="submission" date="2016-10" db="EMBL/GenBank/DDBJ databases">
        <authorList>
            <person name="de Groot N.N."/>
        </authorList>
    </citation>
    <scope>NUCLEOTIDE SEQUENCE [LARGE SCALE GENOMIC DNA]</scope>
    <source>
        <strain evidence="16 17">CGMCC 1.7005</strain>
    </source>
</reference>
<sequence>MNVKIFPNKKSPRLFSNNFLELLTWSHPLLIFSMYSVIAYFLMNYFINELHHTLGSAVGYFFLGLFSWTLAEYFMHRFLYHKIKDASFSSGFQYMFHGIHHEYPNDEGRIVLPPVPSLIIASLFFLVFYLFLGETTYAFGPGFMIGYSLYMSIHNMVHKRPSPKKYNFWWRHHNIHHFQQHDKAFGVSTSLWDRVFGTMPEKNRRTVYAEDVK</sequence>
<evidence type="ECO:0000256" key="2">
    <source>
        <dbReference type="ARBA" id="ARBA00004477"/>
    </source>
</evidence>
<evidence type="ECO:0000256" key="13">
    <source>
        <dbReference type="ARBA" id="ARBA00023160"/>
    </source>
</evidence>
<evidence type="ECO:0000256" key="3">
    <source>
        <dbReference type="ARBA" id="ARBA00022516"/>
    </source>
</evidence>
<keyword evidence="9 14" id="KW-1133">Transmembrane helix</keyword>
<feature type="transmembrane region" description="Helical" evidence="14">
    <location>
        <begin position="20"/>
        <end position="42"/>
    </location>
</feature>
<evidence type="ECO:0000256" key="6">
    <source>
        <dbReference type="ARBA" id="ARBA00022824"/>
    </source>
</evidence>
<dbReference type="InterPro" id="IPR006694">
    <property type="entry name" value="Fatty_acid_hydroxylase"/>
</dbReference>
<feature type="transmembrane region" description="Helical" evidence="14">
    <location>
        <begin position="110"/>
        <end position="132"/>
    </location>
</feature>
<dbReference type="GO" id="GO:0005506">
    <property type="term" value="F:iron ion binding"/>
    <property type="evidence" value="ECO:0007669"/>
    <property type="project" value="InterPro"/>
</dbReference>
<accession>A0A1I7AKT6</accession>
<dbReference type="AlphaFoldDB" id="A0A1I7AKT6"/>
<dbReference type="GO" id="GO:0080132">
    <property type="term" value="F:fatty acid 2-hydroxylase activity"/>
    <property type="evidence" value="ECO:0007669"/>
    <property type="project" value="InterPro"/>
</dbReference>
<dbReference type="EMBL" id="FPAS01000003">
    <property type="protein sequence ID" value="SFT75510.1"/>
    <property type="molecule type" value="Genomic_DNA"/>
</dbReference>
<evidence type="ECO:0000256" key="5">
    <source>
        <dbReference type="ARBA" id="ARBA00022723"/>
    </source>
</evidence>
<dbReference type="InterPro" id="IPR014430">
    <property type="entry name" value="Scs7"/>
</dbReference>
<keyword evidence="4 14" id="KW-0812">Transmembrane</keyword>
<dbReference type="OrthoDB" id="9784228at2"/>
<feature type="domain" description="Fatty acid hydroxylase" evidence="15">
    <location>
        <begin position="61"/>
        <end position="198"/>
    </location>
</feature>
<dbReference type="RefSeq" id="WP_090249372.1">
    <property type="nucleotide sequence ID" value="NZ_FPAS01000003.1"/>
</dbReference>
<dbReference type="STRING" id="477690.SAMN05216474_2184"/>